<dbReference type="Gene3D" id="3.30.530.20">
    <property type="match status" value="1"/>
</dbReference>
<dbReference type="CDD" id="cd08865">
    <property type="entry name" value="SRPBCC_10"/>
    <property type="match status" value="1"/>
</dbReference>
<dbReference type="SUPFAM" id="SSF55961">
    <property type="entry name" value="Bet v1-like"/>
    <property type="match status" value="1"/>
</dbReference>
<proteinExistence type="predicted"/>
<dbReference type="Pfam" id="PF10604">
    <property type="entry name" value="Polyketide_cyc2"/>
    <property type="match status" value="1"/>
</dbReference>
<comment type="caution">
    <text evidence="1">The sequence shown here is derived from an EMBL/GenBank/DDBJ whole genome shotgun (WGS) entry which is preliminary data.</text>
</comment>
<gene>
    <name evidence="1" type="ORF">GCM10011410_01400</name>
</gene>
<evidence type="ECO:0000313" key="1">
    <source>
        <dbReference type="EMBL" id="GGC52803.1"/>
    </source>
</evidence>
<dbReference type="InterPro" id="IPR019587">
    <property type="entry name" value="Polyketide_cyclase/dehydratase"/>
</dbReference>
<reference evidence="1" key="2">
    <citation type="submission" date="2020-09" db="EMBL/GenBank/DDBJ databases">
        <authorList>
            <person name="Sun Q."/>
            <person name="Zhou Y."/>
        </authorList>
    </citation>
    <scope>NUCLEOTIDE SEQUENCE</scope>
    <source>
        <strain evidence="1">CGMCC 1.15478</strain>
    </source>
</reference>
<name>A0A916TYL6_9ACTN</name>
<dbReference type="RefSeq" id="WP_188669723.1">
    <property type="nucleotide sequence ID" value="NZ_BMJH01000001.1"/>
</dbReference>
<accession>A0A916TYL6</accession>
<dbReference type="Proteomes" id="UP000641514">
    <property type="component" value="Unassembled WGS sequence"/>
</dbReference>
<evidence type="ECO:0000313" key="2">
    <source>
        <dbReference type="Proteomes" id="UP000641514"/>
    </source>
</evidence>
<keyword evidence="2" id="KW-1185">Reference proteome</keyword>
<dbReference type="EMBL" id="BMJH01000001">
    <property type="protein sequence ID" value="GGC52803.1"/>
    <property type="molecule type" value="Genomic_DNA"/>
</dbReference>
<protein>
    <submittedName>
        <fullName evidence="1">ATPase</fullName>
    </submittedName>
</protein>
<dbReference type="AlphaFoldDB" id="A0A916TYL6"/>
<organism evidence="1 2">
    <name type="scientific">Hoyosella rhizosphaerae</name>
    <dbReference type="NCBI Taxonomy" id="1755582"/>
    <lineage>
        <taxon>Bacteria</taxon>
        <taxon>Bacillati</taxon>
        <taxon>Actinomycetota</taxon>
        <taxon>Actinomycetes</taxon>
        <taxon>Mycobacteriales</taxon>
        <taxon>Hoyosellaceae</taxon>
        <taxon>Hoyosella</taxon>
    </lineage>
</organism>
<reference evidence="1" key="1">
    <citation type="journal article" date="2014" name="Int. J. Syst. Evol. Microbiol.">
        <title>Complete genome sequence of Corynebacterium casei LMG S-19264T (=DSM 44701T), isolated from a smear-ripened cheese.</title>
        <authorList>
            <consortium name="US DOE Joint Genome Institute (JGI-PGF)"/>
            <person name="Walter F."/>
            <person name="Albersmeier A."/>
            <person name="Kalinowski J."/>
            <person name="Ruckert C."/>
        </authorList>
    </citation>
    <scope>NUCLEOTIDE SEQUENCE</scope>
    <source>
        <strain evidence="1">CGMCC 1.15478</strain>
    </source>
</reference>
<dbReference type="InterPro" id="IPR023393">
    <property type="entry name" value="START-like_dom_sf"/>
</dbReference>
<sequence>MVDVTTSIEIARPLSEVAGYCADPSNATEWYANIKKVHWRTAPTVEVGARVAFTAEFLRRTLEYEYEIVEFEPLVRLVMRTTEGPFPMQTTYEWTAVSPTVTRVTLNNAGEPLGFSRLVAPMMTAAMRRANTKDLQALKRIVESRYPE</sequence>